<comment type="caution">
    <text evidence="1">The sequence shown here is derived from an EMBL/GenBank/DDBJ whole genome shotgun (WGS) entry which is preliminary data.</text>
</comment>
<dbReference type="EMBL" id="BGZK01000378">
    <property type="protein sequence ID" value="GBP40214.1"/>
    <property type="molecule type" value="Genomic_DNA"/>
</dbReference>
<dbReference type="Proteomes" id="UP000299102">
    <property type="component" value="Unassembled WGS sequence"/>
</dbReference>
<accession>A0A4C1VQV2</accession>
<keyword evidence="2" id="KW-1185">Reference proteome</keyword>
<gene>
    <name evidence="1" type="ORF">EVAR_37615_1</name>
</gene>
<evidence type="ECO:0000313" key="2">
    <source>
        <dbReference type="Proteomes" id="UP000299102"/>
    </source>
</evidence>
<dbReference type="AlphaFoldDB" id="A0A4C1VQV2"/>
<reference evidence="1 2" key="1">
    <citation type="journal article" date="2019" name="Commun. Biol.">
        <title>The bagworm genome reveals a unique fibroin gene that provides high tensile strength.</title>
        <authorList>
            <person name="Kono N."/>
            <person name="Nakamura H."/>
            <person name="Ohtoshi R."/>
            <person name="Tomita M."/>
            <person name="Numata K."/>
            <person name="Arakawa K."/>
        </authorList>
    </citation>
    <scope>NUCLEOTIDE SEQUENCE [LARGE SCALE GENOMIC DNA]</scope>
</reference>
<sequence length="102" mass="11915">MDLKNVSFLFYPLRGAVVKVLWKQREKRKFSDIVKSTSTLEYKIKEFRLRATDERCRQYDDISHTEGLMCSERHAVRRSYVTEVSQPALATRPSTPSGRGPY</sequence>
<proteinExistence type="predicted"/>
<protein>
    <submittedName>
        <fullName evidence="1">Uncharacterized protein</fullName>
    </submittedName>
</protein>
<name>A0A4C1VQV2_EUMVA</name>
<evidence type="ECO:0000313" key="1">
    <source>
        <dbReference type="EMBL" id="GBP40214.1"/>
    </source>
</evidence>
<organism evidence="1 2">
    <name type="scientific">Eumeta variegata</name>
    <name type="common">Bagworm moth</name>
    <name type="synonym">Eumeta japonica</name>
    <dbReference type="NCBI Taxonomy" id="151549"/>
    <lineage>
        <taxon>Eukaryota</taxon>
        <taxon>Metazoa</taxon>
        <taxon>Ecdysozoa</taxon>
        <taxon>Arthropoda</taxon>
        <taxon>Hexapoda</taxon>
        <taxon>Insecta</taxon>
        <taxon>Pterygota</taxon>
        <taxon>Neoptera</taxon>
        <taxon>Endopterygota</taxon>
        <taxon>Lepidoptera</taxon>
        <taxon>Glossata</taxon>
        <taxon>Ditrysia</taxon>
        <taxon>Tineoidea</taxon>
        <taxon>Psychidae</taxon>
        <taxon>Oiketicinae</taxon>
        <taxon>Eumeta</taxon>
    </lineage>
</organism>